<dbReference type="Gene3D" id="2.60.120.1440">
    <property type="match status" value="1"/>
</dbReference>
<dbReference type="AlphaFoldDB" id="A0A9X2L3J2"/>
<dbReference type="Proteomes" id="UP001139125">
    <property type="component" value="Unassembled WGS sequence"/>
</dbReference>
<dbReference type="PANTHER" id="PTHR38731:SF3">
    <property type="entry name" value="BLL6125 PROTEIN"/>
    <property type="match status" value="1"/>
</dbReference>
<evidence type="ECO:0000313" key="3">
    <source>
        <dbReference type="Proteomes" id="UP001139125"/>
    </source>
</evidence>
<comment type="caution">
    <text evidence="2">The sequence shown here is derived from an EMBL/GenBank/DDBJ whole genome shotgun (WGS) entry which is preliminary data.</text>
</comment>
<protein>
    <submittedName>
        <fullName evidence="2">FecR family protein</fullName>
    </submittedName>
</protein>
<name>A0A9X2L3J2_9BACT</name>
<gene>
    <name evidence="2" type="ORF">NM125_08520</name>
</gene>
<proteinExistence type="predicted"/>
<dbReference type="PANTHER" id="PTHR38731">
    <property type="entry name" value="LIPL45-RELATED LIPOPROTEIN-RELATED"/>
    <property type="match status" value="1"/>
</dbReference>
<dbReference type="Pfam" id="PF04773">
    <property type="entry name" value="FecR"/>
    <property type="match status" value="1"/>
</dbReference>
<feature type="domain" description="FecR protein" evidence="1">
    <location>
        <begin position="73"/>
        <end position="166"/>
    </location>
</feature>
<evidence type="ECO:0000313" key="2">
    <source>
        <dbReference type="EMBL" id="MCP9291622.1"/>
    </source>
</evidence>
<dbReference type="RefSeq" id="WP_255134485.1">
    <property type="nucleotide sequence ID" value="NZ_JANDBC010000001.1"/>
</dbReference>
<evidence type="ECO:0000259" key="1">
    <source>
        <dbReference type="Pfam" id="PF04773"/>
    </source>
</evidence>
<sequence>MSIIKKKLYAFIVLLVVAGFALPEIVRAQSERPIAIVKRFKPDVTLKNLEVDKYIELNLEENKGERLFNGDSLITDEEGFALVVFMDASVAKVKPSSLLILNGSVATASKAMNTRINLKNGEIFLNVEPQGGNDFEVATSRSLASVQGTDFGSRFDGFVWVEEGQVDVTALNSGQTVSLFEQMYAQVDEQGNSVESGTLTPEELNDLGEGYDEMENDLVQKEIILRFRDQNGQLREVRIDVFEESDN</sequence>
<keyword evidence="3" id="KW-1185">Reference proteome</keyword>
<organism evidence="2 3">
    <name type="scientific">Gracilimonas sediminicola</name>
    <dbReference type="NCBI Taxonomy" id="2952158"/>
    <lineage>
        <taxon>Bacteria</taxon>
        <taxon>Pseudomonadati</taxon>
        <taxon>Balneolota</taxon>
        <taxon>Balneolia</taxon>
        <taxon>Balneolales</taxon>
        <taxon>Balneolaceae</taxon>
        <taxon>Gracilimonas</taxon>
    </lineage>
</organism>
<dbReference type="EMBL" id="JANDBC010000001">
    <property type="protein sequence ID" value="MCP9291622.1"/>
    <property type="molecule type" value="Genomic_DNA"/>
</dbReference>
<dbReference type="InterPro" id="IPR006860">
    <property type="entry name" value="FecR"/>
</dbReference>
<reference evidence="2" key="1">
    <citation type="submission" date="2022-06" db="EMBL/GenBank/DDBJ databases">
        <title>Gracilimonas sp. CAU 1638 isolated from sea sediment.</title>
        <authorList>
            <person name="Kim W."/>
        </authorList>
    </citation>
    <scope>NUCLEOTIDE SEQUENCE</scope>
    <source>
        <strain evidence="2">CAU 1638</strain>
    </source>
</reference>
<accession>A0A9X2L3J2</accession>